<accession>A0A0V0QPZ7</accession>
<dbReference type="SUPFAM" id="SSF52540">
    <property type="entry name" value="P-loop containing nucleoside triphosphate hydrolases"/>
    <property type="match status" value="1"/>
</dbReference>
<keyword evidence="4" id="KW-0067">ATP-binding</keyword>
<evidence type="ECO:0000313" key="7">
    <source>
        <dbReference type="Proteomes" id="UP000054937"/>
    </source>
</evidence>
<proteinExistence type="predicted"/>
<evidence type="ECO:0000313" key="6">
    <source>
        <dbReference type="EMBL" id="KRX04236.1"/>
    </source>
</evidence>
<dbReference type="InterPro" id="IPR027417">
    <property type="entry name" value="P-loop_NTPase"/>
</dbReference>
<dbReference type="EMBL" id="LDAU01000120">
    <property type="protein sequence ID" value="KRX04236.1"/>
    <property type="molecule type" value="Genomic_DNA"/>
</dbReference>
<evidence type="ECO:0000256" key="1">
    <source>
        <dbReference type="ARBA" id="ARBA00022741"/>
    </source>
</evidence>
<dbReference type="CDD" id="cd18808">
    <property type="entry name" value="SF1_C_Upf1"/>
    <property type="match status" value="1"/>
</dbReference>
<dbReference type="InParanoid" id="A0A0V0QPZ7"/>
<dbReference type="FunFam" id="3.40.50.300:FF:000326">
    <property type="entry name" value="P-loop containing nucleoside triphosphate hydrolase"/>
    <property type="match status" value="1"/>
</dbReference>
<dbReference type="GO" id="GO:0004386">
    <property type="term" value="F:helicase activity"/>
    <property type="evidence" value="ECO:0007669"/>
    <property type="project" value="UniProtKB-KW"/>
</dbReference>
<name>A0A0V0QPZ7_PSEPJ</name>
<reference evidence="6 7" key="1">
    <citation type="journal article" date="2015" name="Sci. Rep.">
        <title>Genome of the facultative scuticociliatosis pathogen Pseudocohnilembus persalinus provides insight into its virulence through horizontal gene transfer.</title>
        <authorList>
            <person name="Xiong J."/>
            <person name="Wang G."/>
            <person name="Cheng J."/>
            <person name="Tian M."/>
            <person name="Pan X."/>
            <person name="Warren A."/>
            <person name="Jiang C."/>
            <person name="Yuan D."/>
            <person name="Miao W."/>
        </authorList>
    </citation>
    <scope>NUCLEOTIDE SEQUENCE [LARGE SCALE GENOMIC DNA]</scope>
    <source>
        <strain evidence="6">36N120E</strain>
    </source>
</reference>
<evidence type="ECO:0000256" key="2">
    <source>
        <dbReference type="ARBA" id="ARBA00022801"/>
    </source>
</evidence>
<dbReference type="InterPro" id="IPR045055">
    <property type="entry name" value="DNA2/NAM7-like"/>
</dbReference>
<keyword evidence="1" id="KW-0547">Nucleotide-binding</keyword>
<protein>
    <submittedName>
        <fullName evidence="6">p-loop containing nucleoside triphosphate hydrolase</fullName>
    </submittedName>
</protein>
<dbReference type="InterPro" id="IPR041679">
    <property type="entry name" value="DNA2/NAM7-like_C"/>
</dbReference>
<dbReference type="GO" id="GO:0005694">
    <property type="term" value="C:chromosome"/>
    <property type="evidence" value="ECO:0007669"/>
    <property type="project" value="UniProtKB-ARBA"/>
</dbReference>
<evidence type="ECO:0000256" key="4">
    <source>
        <dbReference type="ARBA" id="ARBA00022840"/>
    </source>
</evidence>
<gene>
    <name evidence="6" type="ORF">PPERSA_11360</name>
</gene>
<dbReference type="InterPro" id="IPR047187">
    <property type="entry name" value="SF1_C_Upf1"/>
</dbReference>
<keyword evidence="3" id="KW-0347">Helicase</keyword>
<dbReference type="Gene3D" id="3.40.50.300">
    <property type="entry name" value="P-loop containing nucleotide triphosphate hydrolases"/>
    <property type="match status" value="1"/>
</dbReference>
<evidence type="ECO:0000259" key="5">
    <source>
        <dbReference type="Pfam" id="PF13087"/>
    </source>
</evidence>
<dbReference type="GO" id="GO:0016787">
    <property type="term" value="F:hydrolase activity"/>
    <property type="evidence" value="ECO:0007669"/>
    <property type="project" value="UniProtKB-KW"/>
</dbReference>
<comment type="caution">
    <text evidence="6">The sequence shown here is derived from an EMBL/GenBank/DDBJ whole genome shotgun (WGS) entry which is preliminary data.</text>
</comment>
<sequence length="201" mass="23306">MFFHISGAEKFVKSSFQNEEEATFIAYLYKELQKSIGKEVNVHDYCGIITPYSRQVKEIRRKIKVIENLEKCPLEVNSVDGYQGREKNMIIFSTVRASQIALEQTGQEDKIVKNNRKKIGFLNDARRMNVSLSRAKACLIVIGDLNQLRHHQKWKNLMDIAVEQDSCYQVKGKAQNFLSKFSKNPETFKIKNLEDIVDVRN</sequence>
<dbReference type="Proteomes" id="UP000054937">
    <property type="component" value="Unassembled WGS sequence"/>
</dbReference>
<keyword evidence="7" id="KW-1185">Reference proteome</keyword>
<dbReference type="OrthoDB" id="288175at2759"/>
<dbReference type="GO" id="GO:0005524">
    <property type="term" value="F:ATP binding"/>
    <property type="evidence" value="ECO:0007669"/>
    <property type="project" value="UniProtKB-KW"/>
</dbReference>
<dbReference type="AlphaFoldDB" id="A0A0V0QPZ7"/>
<dbReference type="PANTHER" id="PTHR10887">
    <property type="entry name" value="DNA2/NAM7 HELICASE FAMILY"/>
    <property type="match status" value="1"/>
</dbReference>
<dbReference type="PANTHER" id="PTHR10887:SF495">
    <property type="entry name" value="HELICASE SENATAXIN ISOFORM X1-RELATED"/>
    <property type="match status" value="1"/>
</dbReference>
<evidence type="ECO:0000256" key="3">
    <source>
        <dbReference type="ARBA" id="ARBA00022806"/>
    </source>
</evidence>
<organism evidence="6 7">
    <name type="scientific">Pseudocohnilembus persalinus</name>
    <name type="common">Ciliate</name>
    <dbReference type="NCBI Taxonomy" id="266149"/>
    <lineage>
        <taxon>Eukaryota</taxon>
        <taxon>Sar</taxon>
        <taxon>Alveolata</taxon>
        <taxon>Ciliophora</taxon>
        <taxon>Intramacronucleata</taxon>
        <taxon>Oligohymenophorea</taxon>
        <taxon>Scuticociliatia</taxon>
        <taxon>Philasterida</taxon>
        <taxon>Pseudocohnilembidae</taxon>
        <taxon>Pseudocohnilembus</taxon>
    </lineage>
</organism>
<feature type="domain" description="DNA2/NAM7 helicase-like C-terminal" evidence="5">
    <location>
        <begin position="2"/>
        <end position="144"/>
    </location>
</feature>
<keyword evidence="2 6" id="KW-0378">Hydrolase</keyword>
<dbReference type="Pfam" id="PF13087">
    <property type="entry name" value="AAA_12"/>
    <property type="match status" value="1"/>
</dbReference>